<protein>
    <submittedName>
        <fullName evidence="2">Uncharacterized protein</fullName>
    </submittedName>
</protein>
<accession>A0A914ZEV5</accession>
<dbReference type="AlphaFoldDB" id="A0A914ZEV5"/>
<dbReference type="PANTHER" id="PTHR14740">
    <property type="entry name" value="CASPASE ACTIVITY AND APOPTOSIS INHIBITOR 1"/>
    <property type="match status" value="1"/>
</dbReference>
<organism evidence="1 2">
    <name type="scientific">Parascaris univalens</name>
    <name type="common">Nematode worm</name>
    <dbReference type="NCBI Taxonomy" id="6257"/>
    <lineage>
        <taxon>Eukaryota</taxon>
        <taxon>Metazoa</taxon>
        <taxon>Ecdysozoa</taxon>
        <taxon>Nematoda</taxon>
        <taxon>Chromadorea</taxon>
        <taxon>Rhabditida</taxon>
        <taxon>Spirurina</taxon>
        <taxon>Ascaridomorpha</taxon>
        <taxon>Ascaridoidea</taxon>
        <taxon>Ascarididae</taxon>
        <taxon>Parascaris</taxon>
    </lineage>
</organism>
<dbReference type="GO" id="GO:0042981">
    <property type="term" value="P:regulation of apoptotic process"/>
    <property type="evidence" value="ECO:0007669"/>
    <property type="project" value="InterPro"/>
</dbReference>
<keyword evidence="1" id="KW-1185">Reference proteome</keyword>
<evidence type="ECO:0000313" key="1">
    <source>
        <dbReference type="Proteomes" id="UP000887569"/>
    </source>
</evidence>
<reference evidence="2" key="1">
    <citation type="submission" date="2022-11" db="UniProtKB">
        <authorList>
            <consortium name="WormBaseParasite"/>
        </authorList>
    </citation>
    <scope>IDENTIFICATION</scope>
</reference>
<dbReference type="InterPro" id="IPR038991">
    <property type="entry name" value="CAAP1"/>
</dbReference>
<dbReference type="Pfam" id="PF15335">
    <property type="entry name" value="CAAP1"/>
    <property type="match status" value="1"/>
</dbReference>
<dbReference type="Proteomes" id="UP000887569">
    <property type="component" value="Unplaced"/>
</dbReference>
<name>A0A914ZEV5_PARUN</name>
<evidence type="ECO:0000313" key="2">
    <source>
        <dbReference type="WBParaSite" id="PgB02X_g199_t06"/>
    </source>
</evidence>
<dbReference type="PANTHER" id="PTHR14740:SF3">
    <property type="entry name" value="CASPASE ACTIVITY AND APOPTOSIS INHIBITOR 1"/>
    <property type="match status" value="1"/>
</dbReference>
<dbReference type="WBParaSite" id="PgB02X_g199_t06">
    <property type="protein sequence ID" value="PgB02X_g199_t06"/>
    <property type="gene ID" value="PgB02X_g199"/>
</dbReference>
<sequence length="153" mass="17896">MKRFIMVTVNFIVPTLWKVERHQQTLSDLLPLVRKSTEYDTQLIVPLSAFIDNRAQMVEEMFASLSREELRLLLPDSLTHIQRAELMDLCIDELEGMSKKRITAVLEGRNLWFLMYLWPVLNTSNEASSLLIGIGKRNFFSSLVQRFQKELLH</sequence>
<proteinExistence type="predicted"/>